<dbReference type="Proteomes" id="UP000005237">
    <property type="component" value="Unassembled WGS sequence"/>
</dbReference>
<evidence type="ECO:0000313" key="3">
    <source>
        <dbReference type="Proteomes" id="UP000005237"/>
    </source>
</evidence>
<protein>
    <submittedName>
        <fullName evidence="2">Uncharacterized protein</fullName>
    </submittedName>
</protein>
<feature type="compositionally biased region" description="Basic and acidic residues" evidence="1">
    <location>
        <begin position="46"/>
        <end position="56"/>
    </location>
</feature>
<proteinExistence type="predicted"/>
<feature type="compositionally biased region" description="Polar residues" evidence="1">
    <location>
        <begin position="57"/>
        <end position="78"/>
    </location>
</feature>
<reference evidence="3" key="1">
    <citation type="submission" date="2010-08" db="EMBL/GenBank/DDBJ databases">
        <authorList>
            <consortium name="Caenorhabditis japonica Sequencing Consortium"/>
            <person name="Wilson R.K."/>
        </authorList>
    </citation>
    <scope>NUCLEOTIDE SEQUENCE [LARGE SCALE GENOMIC DNA]</scope>
    <source>
        <strain evidence="3">DF5081</strain>
    </source>
</reference>
<accession>A0A8R1EED2</accession>
<reference evidence="2" key="2">
    <citation type="submission" date="2022-06" db="UniProtKB">
        <authorList>
            <consortium name="EnsemblMetazoa"/>
        </authorList>
    </citation>
    <scope>IDENTIFICATION</scope>
    <source>
        <strain evidence="2">DF5081</strain>
    </source>
</reference>
<feature type="compositionally biased region" description="Polar residues" evidence="1">
    <location>
        <begin position="87"/>
        <end position="97"/>
    </location>
</feature>
<evidence type="ECO:0000256" key="1">
    <source>
        <dbReference type="SAM" id="MobiDB-lite"/>
    </source>
</evidence>
<name>A0A8R1EED2_CAEJA</name>
<dbReference type="EnsemblMetazoa" id="CJA32379b.1">
    <property type="protein sequence ID" value="CJA32379b.1"/>
    <property type="gene ID" value="WBGene00208226"/>
</dbReference>
<feature type="compositionally biased region" description="Low complexity" evidence="1">
    <location>
        <begin position="32"/>
        <end position="45"/>
    </location>
</feature>
<dbReference type="AlphaFoldDB" id="A0A8R1EED2"/>
<evidence type="ECO:0000313" key="2">
    <source>
        <dbReference type="EnsemblMetazoa" id="CJA32379b.1"/>
    </source>
</evidence>
<organism evidence="2 3">
    <name type="scientific">Caenorhabditis japonica</name>
    <dbReference type="NCBI Taxonomy" id="281687"/>
    <lineage>
        <taxon>Eukaryota</taxon>
        <taxon>Metazoa</taxon>
        <taxon>Ecdysozoa</taxon>
        <taxon>Nematoda</taxon>
        <taxon>Chromadorea</taxon>
        <taxon>Rhabditida</taxon>
        <taxon>Rhabditina</taxon>
        <taxon>Rhabditomorpha</taxon>
        <taxon>Rhabditoidea</taxon>
        <taxon>Rhabditidae</taxon>
        <taxon>Peloderinae</taxon>
        <taxon>Caenorhabditis</taxon>
    </lineage>
</organism>
<keyword evidence="3" id="KW-1185">Reference proteome</keyword>
<feature type="region of interest" description="Disordered" evidence="1">
    <location>
        <begin position="1"/>
        <end position="101"/>
    </location>
</feature>
<sequence length="163" mass="17660">MADCTSTLAALMAPSTDFPESLGNSDDNVDVSSFTTTSESSPPYSSEHHSPTDLRTETPTSDSGNASFSPENVATSFESSDRDASPDNLSTSSTAMNDLQDKGGSVEEDLQRQLLRFHQDFKDSLLENNQNTINMMSAFNQQLFKQTLANLNTVTPQVFNSCG</sequence>